<keyword evidence="2" id="KW-1185">Reference proteome</keyword>
<protein>
    <submittedName>
        <fullName evidence="1">Uncharacterized protein</fullName>
    </submittedName>
</protein>
<organism evidence="1 2">
    <name type="scientific">Nocardia thailandica</name>
    <dbReference type="NCBI Taxonomy" id="257275"/>
    <lineage>
        <taxon>Bacteria</taxon>
        <taxon>Bacillati</taxon>
        <taxon>Actinomycetota</taxon>
        <taxon>Actinomycetes</taxon>
        <taxon>Mycobacteriales</taxon>
        <taxon>Nocardiaceae</taxon>
        <taxon>Nocardia</taxon>
    </lineage>
</organism>
<dbReference type="Proteomes" id="UP001601444">
    <property type="component" value="Unassembled WGS sequence"/>
</dbReference>
<gene>
    <name evidence="1" type="ORF">ACFYTF_20795</name>
</gene>
<accession>A0ABW6PS78</accession>
<comment type="caution">
    <text evidence="1">The sequence shown here is derived from an EMBL/GenBank/DDBJ whole genome shotgun (WGS) entry which is preliminary data.</text>
</comment>
<dbReference type="RefSeq" id="WP_157224939.1">
    <property type="nucleotide sequence ID" value="NZ_JBIAMX010000013.1"/>
</dbReference>
<sequence length="52" mass="5325">MSAVTVCVVFGFVAALLVLRVLGRGAPVASTSVAVLPVRVPAETARPAMMNE</sequence>
<proteinExistence type="predicted"/>
<name>A0ABW6PS78_9NOCA</name>
<evidence type="ECO:0000313" key="1">
    <source>
        <dbReference type="EMBL" id="MFF0545277.1"/>
    </source>
</evidence>
<evidence type="ECO:0000313" key="2">
    <source>
        <dbReference type="Proteomes" id="UP001601444"/>
    </source>
</evidence>
<dbReference type="EMBL" id="JBIAMX010000013">
    <property type="protein sequence ID" value="MFF0545277.1"/>
    <property type="molecule type" value="Genomic_DNA"/>
</dbReference>
<reference evidence="1 2" key="1">
    <citation type="submission" date="2024-10" db="EMBL/GenBank/DDBJ databases">
        <title>The Natural Products Discovery Center: Release of the First 8490 Sequenced Strains for Exploring Actinobacteria Biosynthetic Diversity.</title>
        <authorList>
            <person name="Kalkreuter E."/>
            <person name="Kautsar S.A."/>
            <person name="Yang D."/>
            <person name="Bader C.D."/>
            <person name="Teijaro C.N."/>
            <person name="Fluegel L."/>
            <person name="Davis C.M."/>
            <person name="Simpson J.R."/>
            <person name="Lauterbach L."/>
            <person name="Steele A.D."/>
            <person name="Gui C."/>
            <person name="Meng S."/>
            <person name="Li G."/>
            <person name="Viehrig K."/>
            <person name="Ye F."/>
            <person name="Su P."/>
            <person name="Kiefer A.F."/>
            <person name="Nichols A."/>
            <person name="Cepeda A.J."/>
            <person name="Yan W."/>
            <person name="Fan B."/>
            <person name="Jiang Y."/>
            <person name="Adhikari A."/>
            <person name="Zheng C.-J."/>
            <person name="Schuster L."/>
            <person name="Cowan T.M."/>
            <person name="Smanski M.J."/>
            <person name="Chevrette M.G."/>
            <person name="De Carvalho L.P.S."/>
            <person name="Shen B."/>
        </authorList>
    </citation>
    <scope>NUCLEOTIDE SEQUENCE [LARGE SCALE GENOMIC DNA]</scope>
    <source>
        <strain evidence="1 2">NPDC004045</strain>
    </source>
</reference>